<protein>
    <recommendedName>
        <fullName evidence="2">Retrotransposon gag protein</fullName>
    </recommendedName>
</protein>
<sequence length="126" mass="14475">MLDLTESLGESEEEVMAIVLKRSIKDMTSLDLNQQPLCIEYPDLEVNFELKSSLIHLLPTFHGLAGEDQHKHLTEFYVVCSGMRPQGITEEQIELKAFPFSLTEQSKNWLYFLPSGSITTWNDIKR</sequence>
<reference evidence="1" key="2">
    <citation type="journal article" date="2024" name="Plant">
        <title>Genomic evolution and insights into agronomic trait innovations of Sesamum species.</title>
        <authorList>
            <person name="Miao H."/>
            <person name="Wang L."/>
            <person name="Qu L."/>
            <person name="Liu H."/>
            <person name="Sun Y."/>
            <person name="Le M."/>
            <person name="Wang Q."/>
            <person name="Wei S."/>
            <person name="Zheng Y."/>
            <person name="Lin W."/>
            <person name="Duan Y."/>
            <person name="Cao H."/>
            <person name="Xiong S."/>
            <person name="Wang X."/>
            <person name="Wei L."/>
            <person name="Li C."/>
            <person name="Ma Q."/>
            <person name="Ju M."/>
            <person name="Zhao R."/>
            <person name="Li G."/>
            <person name="Mu C."/>
            <person name="Tian Q."/>
            <person name="Mei H."/>
            <person name="Zhang T."/>
            <person name="Gao T."/>
            <person name="Zhang H."/>
        </authorList>
    </citation>
    <scope>NUCLEOTIDE SEQUENCE</scope>
    <source>
        <strain evidence="1">G02</strain>
    </source>
</reference>
<gene>
    <name evidence="1" type="ORF">Sradi_3159600</name>
</gene>
<comment type="caution">
    <text evidence="1">The sequence shown here is derived from an EMBL/GenBank/DDBJ whole genome shotgun (WGS) entry which is preliminary data.</text>
</comment>
<dbReference type="EMBL" id="JACGWJ010000013">
    <property type="protein sequence ID" value="KAL0378541.1"/>
    <property type="molecule type" value="Genomic_DNA"/>
</dbReference>
<proteinExistence type="predicted"/>
<dbReference type="PANTHER" id="PTHR33223:SF3">
    <property type="match status" value="1"/>
</dbReference>
<evidence type="ECO:0000313" key="1">
    <source>
        <dbReference type="EMBL" id="KAL0378541.1"/>
    </source>
</evidence>
<dbReference type="AlphaFoldDB" id="A0AAW2RG07"/>
<accession>A0AAW2RG07</accession>
<organism evidence="1">
    <name type="scientific">Sesamum radiatum</name>
    <name type="common">Black benniseed</name>
    <dbReference type="NCBI Taxonomy" id="300843"/>
    <lineage>
        <taxon>Eukaryota</taxon>
        <taxon>Viridiplantae</taxon>
        <taxon>Streptophyta</taxon>
        <taxon>Embryophyta</taxon>
        <taxon>Tracheophyta</taxon>
        <taxon>Spermatophyta</taxon>
        <taxon>Magnoliopsida</taxon>
        <taxon>eudicotyledons</taxon>
        <taxon>Gunneridae</taxon>
        <taxon>Pentapetalae</taxon>
        <taxon>asterids</taxon>
        <taxon>lamiids</taxon>
        <taxon>Lamiales</taxon>
        <taxon>Pedaliaceae</taxon>
        <taxon>Sesamum</taxon>
    </lineage>
</organism>
<dbReference type="PANTHER" id="PTHR33223">
    <property type="entry name" value="CCHC-TYPE DOMAIN-CONTAINING PROTEIN"/>
    <property type="match status" value="1"/>
</dbReference>
<evidence type="ECO:0008006" key="2">
    <source>
        <dbReference type="Google" id="ProtNLM"/>
    </source>
</evidence>
<reference evidence="1" key="1">
    <citation type="submission" date="2020-06" db="EMBL/GenBank/DDBJ databases">
        <authorList>
            <person name="Li T."/>
            <person name="Hu X."/>
            <person name="Zhang T."/>
            <person name="Song X."/>
            <person name="Zhang H."/>
            <person name="Dai N."/>
            <person name="Sheng W."/>
            <person name="Hou X."/>
            <person name="Wei L."/>
        </authorList>
    </citation>
    <scope>NUCLEOTIDE SEQUENCE</scope>
    <source>
        <strain evidence="1">G02</strain>
        <tissue evidence="1">Leaf</tissue>
    </source>
</reference>
<name>A0AAW2RG07_SESRA</name>